<feature type="compositionally biased region" description="Basic and acidic residues" evidence="7">
    <location>
        <begin position="143"/>
        <end position="152"/>
    </location>
</feature>
<dbReference type="GO" id="GO:0022857">
    <property type="term" value="F:transmembrane transporter activity"/>
    <property type="evidence" value="ECO:0007669"/>
    <property type="project" value="TreeGrafter"/>
</dbReference>
<feature type="transmembrane region" description="Helical" evidence="8">
    <location>
        <begin position="338"/>
        <end position="365"/>
    </location>
</feature>
<dbReference type="Proteomes" id="UP000509303">
    <property type="component" value="Chromosome"/>
</dbReference>
<dbReference type="InterPro" id="IPR003838">
    <property type="entry name" value="ABC3_permease_C"/>
</dbReference>
<dbReference type="InterPro" id="IPR050250">
    <property type="entry name" value="Macrolide_Exporter_MacB"/>
</dbReference>
<dbReference type="GO" id="GO:0005886">
    <property type="term" value="C:plasma membrane"/>
    <property type="evidence" value="ECO:0007669"/>
    <property type="project" value="UniProtKB-SubCell"/>
</dbReference>
<feature type="transmembrane region" description="Helical" evidence="8">
    <location>
        <begin position="386"/>
        <end position="408"/>
    </location>
</feature>
<evidence type="ECO:0000256" key="4">
    <source>
        <dbReference type="ARBA" id="ARBA00022989"/>
    </source>
</evidence>
<proteinExistence type="inferred from homology"/>
<reference evidence="10 11" key="1">
    <citation type="submission" date="2020-06" db="EMBL/GenBank/DDBJ databases">
        <title>Genome mining for natural products.</title>
        <authorList>
            <person name="Zhang B."/>
            <person name="Shi J."/>
            <person name="Ge H."/>
        </authorList>
    </citation>
    <scope>NUCLEOTIDE SEQUENCE [LARGE SCALE GENOMIC DNA]</scope>
    <source>
        <strain evidence="10 11">NA00687</strain>
    </source>
</reference>
<evidence type="ECO:0000256" key="7">
    <source>
        <dbReference type="SAM" id="MobiDB-lite"/>
    </source>
</evidence>
<feature type="transmembrane region" description="Helical" evidence="8">
    <location>
        <begin position="547"/>
        <end position="569"/>
    </location>
</feature>
<comment type="subcellular location">
    <subcellularLocation>
        <location evidence="1">Cell membrane</location>
        <topology evidence="1">Multi-pass membrane protein</topology>
    </subcellularLocation>
</comment>
<keyword evidence="4 8" id="KW-1133">Transmembrane helix</keyword>
<feature type="transmembrane region" description="Helical" evidence="8">
    <location>
        <begin position="808"/>
        <end position="829"/>
    </location>
</feature>
<keyword evidence="5 8" id="KW-0472">Membrane</keyword>
<evidence type="ECO:0000313" key="10">
    <source>
        <dbReference type="EMBL" id="QKW54412.1"/>
    </source>
</evidence>
<feature type="region of interest" description="Disordered" evidence="7">
    <location>
        <begin position="54"/>
        <end position="74"/>
    </location>
</feature>
<evidence type="ECO:0000256" key="2">
    <source>
        <dbReference type="ARBA" id="ARBA00022475"/>
    </source>
</evidence>
<dbReference type="PANTHER" id="PTHR30572:SF4">
    <property type="entry name" value="ABC TRANSPORTER PERMEASE YTRF"/>
    <property type="match status" value="1"/>
</dbReference>
<feature type="transmembrane region" description="Helical" evidence="8">
    <location>
        <begin position="414"/>
        <end position="434"/>
    </location>
</feature>
<evidence type="ECO:0000256" key="5">
    <source>
        <dbReference type="ARBA" id="ARBA00023136"/>
    </source>
</evidence>
<gene>
    <name evidence="10" type="ORF">HUT08_10550</name>
</gene>
<name>A0A7H8NJ06_9ACTN</name>
<dbReference type="Pfam" id="PF02687">
    <property type="entry name" value="FtsX"/>
    <property type="match status" value="1"/>
</dbReference>
<feature type="region of interest" description="Disordered" evidence="7">
    <location>
        <begin position="140"/>
        <end position="171"/>
    </location>
</feature>
<dbReference type="PANTHER" id="PTHR30572">
    <property type="entry name" value="MEMBRANE COMPONENT OF TRANSPORTER-RELATED"/>
    <property type="match status" value="1"/>
</dbReference>
<feature type="transmembrane region" description="Helical" evidence="8">
    <location>
        <begin position="855"/>
        <end position="879"/>
    </location>
</feature>
<evidence type="ECO:0000256" key="8">
    <source>
        <dbReference type="SAM" id="Phobius"/>
    </source>
</evidence>
<evidence type="ECO:0000259" key="9">
    <source>
        <dbReference type="Pfam" id="PF02687"/>
    </source>
</evidence>
<keyword evidence="11" id="KW-1185">Reference proteome</keyword>
<feature type="transmembrane region" description="Helical" evidence="8">
    <location>
        <begin position="462"/>
        <end position="479"/>
    </location>
</feature>
<feature type="domain" description="ABC3 transporter permease C-terminal" evidence="9">
    <location>
        <begin position="819"/>
        <end position="932"/>
    </location>
</feature>
<feature type="transmembrane region" description="Helical" evidence="8">
    <location>
        <begin position="911"/>
        <end position="935"/>
    </location>
</feature>
<evidence type="ECO:0000256" key="3">
    <source>
        <dbReference type="ARBA" id="ARBA00022692"/>
    </source>
</evidence>
<sequence>MTNWVRLRLRAAPGAALALGVLVLLTSFLAAAFPRGVDAYESHAIRDQISAASPDRSAYQVTSGPPGAQRPQRERAAALAPGPLGEQYREVRERLPDLVRFDPAQSAYGVRTPEALVASDAWLPRPDGLPPKLTLTAQSGLAEHSRVREGRLPRGTGPVTDDGGAEGAGQTDRLEVEAAVTRDTAKALGLRIGSRVHLDAVGTTALSARIVGIVDPRAPQKTYWSIDPLLRSPGLATEKVAGDTPKHFWVGALLLSPDAGPSLLSATGTPQTFWRLANDPSHLTGREVTRLREQVAALENGPTLVAMREAIGPTAAISTEVDTIVGEFGDMRKAVAPVVAVAAFGVGTVAAIVLLMAGGLAAARRRAELTLLRSRGGSLVGVGRRLLAETSVVALPAAALGFTLAVVLVREVRLVPALLAAAAVAALACCALPARAVAAHRRTLTSMERTDVVRAKPSRRRVVAELTALVLAVGAVAALRQRGTASGEVDALVSAAPVLVGAIAALLLVRLYPLPLRLAARPATRRRGVLGFLALARAGRAQATGALPLLALIIALSTASFGGSVLAGVDDARERASILAVGADARVDDSKGLPKKLAAALREVPGVRQVVPAHIEYDLWLNDDGDQVALVAIDPAAYNRLARHVGMGQVPEKALRGDRGAVVPAIASPGVAKRLGTGPQKLRPLGGDITVKVAAVREGTPATQTSEYLLIDADRLARPYPTAMLMAGSGSHGSGIDMAAVRAAVGTGATGADRGADAAARAAGLTPRQGDDAGKASARGEGSVRVKARAEEYAGLADSPLQDGTERLYAAAVAAGAGYAALAVLLSLLQATPERTALLARLRTMGLTRRQGRRLLVLEALPQALLAACGGVLVGYGTIRLLAPGLDLTRLALSARAGFDELGTVRLHADALSLVIPAVGVVLLTLAVVLAQAWWSGRRKENTELRAGESR</sequence>
<feature type="transmembrane region" description="Helical" evidence="8">
    <location>
        <begin position="491"/>
        <end position="512"/>
    </location>
</feature>
<accession>A0A7H8NJ06</accession>
<dbReference type="EMBL" id="CP054929">
    <property type="protein sequence ID" value="QKW54412.1"/>
    <property type="molecule type" value="Genomic_DNA"/>
</dbReference>
<evidence type="ECO:0000256" key="6">
    <source>
        <dbReference type="ARBA" id="ARBA00038076"/>
    </source>
</evidence>
<evidence type="ECO:0000313" key="11">
    <source>
        <dbReference type="Proteomes" id="UP000509303"/>
    </source>
</evidence>
<comment type="similarity">
    <text evidence="6">Belongs to the ABC-4 integral membrane protein family.</text>
</comment>
<keyword evidence="2" id="KW-1003">Cell membrane</keyword>
<feature type="region of interest" description="Disordered" evidence="7">
    <location>
        <begin position="760"/>
        <end position="783"/>
    </location>
</feature>
<organism evidence="10 11">
    <name type="scientific">Streptomyces buecherae</name>
    <dbReference type="NCBI Taxonomy" id="2763006"/>
    <lineage>
        <taxon>Bacteria</taxon>
        <taxon>Bacillati</taxon>
        <taxon>Actinomycetota</taxon>
        <taxon>Actinomycetes</taxon>
        <taxon>Kitasatosporales</taxon>
        <taxon>Streptomycetaceae</taxon>
        <taxon>Streptomyces</taxon>
    </lineage>
</organism>
<evidence type="ECO:0000256" key="1">
    <source>
        <dbReference type="ARBA" id="ARBA00004651"/>
    </source>
</evidence>
<keyword evidence="3 8" id="KW-0812">Transmembrane</keyword>
<dbReference type="AlphaFoldDB" id="A0A7H8NJ06"/>
<protein>
    <submittedName>
        <fullName evidence="10">ABC transporter permease</fullName>
    </submittedName>
</protein>